<dbReference type="GO" id="GO:0009306">
    <property type="term" value="P:protein secretion"/>
    <property type="evidence" value="ECO:0007669"/>
    <property type="project" value="InterPro"/>
</dbReference>
<evidence type="ECO:0000313" key="7">
    <source>
        <dbReference type="Proteomes" id="UP000538666"/>
    </source>
</evidence>
<feature type="region of interest" description="Disordered" evidence="2">
    <location>
        <begin position="449"/>
        <end position="479"/>
    </location>
</feature>
<feature type="domain" description="Type II/III secretion system secretin-like" evidence="4">
    <location>
        <begin position="281"/>
        <end position="445"/>
    </location>
</feature>
<gene>
    <name evidence="6" type="ORF">HNQ77_000582</name>
</gene>
<dbReference type="Proteomes" id="UP000538666">
    <property type="component" value="Unassembled WGS sequence"/>
</dbReference>
<accession>A0A841JXC1</accession>
<comment type="caution">
    <text evidence="6">The sequence shown here is derived from an EMBL/GenBank/DDBJ whole genome shotgun (WGS) entry which is preliminary data.</text>
</comment>
<dbReference type="Pfam" id="PF13629">
    <property type="entry name" value="T2SS-T3SS_pil_N"/>
    <property type="match status" value="1"/>
</dbReference>
<evidence type="ECO:0000256" key="3">
    <source>
        <dbReference type="SAM" id="SignalP"/>
    </source>
</evidence>
<name>A0A841JXC1_9BACT</name>
<evidence type="ECO:0000259" key="4">
    <source>
        <dbReference type="Pfam" id="PF00263"/>
    </source>
</evidence>
<dbReference type="PRINTS" id="PR00811">
    <property type="entry name" value="BCTERIALGSPD"/>
</dbReference>
<dbReference type="PANTHER" id="PTHR30332">
    <property type="entry name" value="PROBABLE GENERAL SECRETION PATHWAY PROTEIN D"/>
    <property type="match status" value="1"/>
</dbReference>
<feature type="chain" id="PRO_5032812656" evidence="3">
    <location>
        <begin position="31"/>
        <end position="479"/>
    </location>
</feature>
<dbReference type="InterPro" id="IPR050810">
    <property type="entry name" value="Bact_Secretion_Sys_Channel"/>
</dbReference>
<evidence type="ECO:0000259" key="5">
    <source>
        <dbReference type="Pfam" id="PF13629"/>
    </source>
</evidence>
<evidence type="ECO:0000256" key="1">
    <source>
        <dbReference type="RuleBase" id="RU004003"/>
    </source>
</evidence>
<keyword evidence="3" id="KW-0732">Signal</keyword>
<reference evidence="6 7" key="1">
    <citation type="submission" date="2020-08" db="EMBL/GenBank/DDBJ databases">
        <title>Genomic Encyclopedia of Type Strains, Phase IV (KMG-IV): sequencing the most valuable type-strain genomes for metagenomic binning, comparative biology and taxonomic classification.</title>
        <authorList>
            <person name="Goeker M."/>
        </authorList>
    </citation>
    <scope>NUCLEOTIDE SEQUENCE [LARGE SCALE GENOMIC DNA]</scope>
    <source>
        <strain evidence="6 7">DSM 103733</strain>
    </source>
</reference>
<dbReference type="EMBL" id="JACHEK010000001">
    <property type="protein sequence ID" value="MBB6142644.1"/>
    <property type="molecule type" value="Genomic_DNA"/>
</dbReference>
<dbReference type="Pfam" id="PF00263">
    <property type="entry name" value="Secretin"/>
    <property type="match status" value="1"/>
</dbReference>
<dbReference type="InterPro" id="IPR032789">
    <property type="entry name" value="T2SS-T3SS_pil_N"/>
</dbReference>
<comment type="similarity">
    <text evidence="1">Belongs to the bacterial secretin family.</text>
</comment>
<evidence type="ECO:0000313" key="6">
    <source>
        <dbReference type="EMBL" id="MBB6142644.1"/>
    </source>
</evidence>
<dbReference type="AlphaFoldDB" id="A0A841JXC1"/>
<proteinExistence type="inferred from homology"/>
<dbReference type="InterPro" id="IPR001775">
    <property type="entry name" value="GspD/PilQ"/>
</dbReference>
<dbReference type="PANTHER" id="PTHR30332:SF17">
    <property type="entry name" value="TYPE IV PILIATION SYSTEM PROTEIN DR_0774-RELATED"/>
    <property type="match status" value="1"/>
</dbReference>
<feature type="domain" description="Pilus formation protein N-terminal" evidence="5">
    <location>
        <begin position="56"/>
        <end position="116"/>
    </location>
</feature>
<sequence>MALREATSMRRLARCAWCCILGGVSLLAGAQQRSFSAAVVAPGHEAAGITQVAPEEKTIHLLVGRSLFINSIHRLARVYVTNPAVLSAYIASPNQILVTSKDAGVSSLVVWDETGANQPYFFSSDLDINRLRASFQESMPDEDIHVEGDGGRIVLSGIASDPTVSDAAVKLAGMYSKDVFNALVVNSSHVKQVRLKVRIVEVDRSKLQQFGFNFFSAGGNNLAQTSTTQFPSSLTVTAGGGSGGSSSSSSSVGGKSVTVGDPLNFLIFNSALNIGATLQDLQTKQILQILAEPNITTISGKEASFLSGGEFPFPVVQGSAGGLTSISIQFRPYGVKIDFTPEVNIDGTIQLKVAPEVSALDYTNAVSIDGYEIPALSTRRASTQVVLKSGQSFAISGLLDRRITDAYSKTPGIASVPILGQLFKSKSLNHSTTELVVIVTPDVVDPLTEDQPIHEPKVPVPALDSKTFDNALPKQKPEN</sequence>
<dbReference type="OrthoDB" id="9779724at2"/>
<evidence type="ECO:0000256" key="2">
    <source>
        <dbReference type="SAM" id="MobiDB-lite"/>
    </source>
</evidence>
<protein>
    <submittedName>
        <fullName evidence="6">Pilus assembly protein CpaC</fullName>
    </submittedName>
</protein>
<feature type="signal peptide" evidence="3">
    <location>
        <begin position="1"/>
        <end position="30"/>
    </location>
</feature>
<dbReference type="RefSeq" id="WP_050057845.1">
    <property type="nucleotide sequence ID" value="NZ_JACHEK010000001.1"/>
</dbReference>
<dbReference type="InterPro" id="IPR004846">
    <property type="entry name" value="T2SS/T3SS_dom"/>
</dbReference>
<dbReference type="GO" id="GO:0015627">
    <property type="term" value="C:type II protein secretion system complex"/>
    <property type="evidence" value="ECO:0007669"/>
    <property type="project" value="TreeGrafter"/>
</dbReference>
<organism evidence="6 7">
    <name type="scientific">Silvibacterium bohemicum</name>
    <dbReference type="NCBI Taxonomy" id="1577686"/>
    <lineage>
        <taxon>Bacteria</taxon>
        <taxon>Pseudomonadati</taxon>
        <taxon>Acidobacteriota</taxon>
        <taxon>Terriglobia</taxon>
        <taxon>Terriglobales</taxon>
        <taxon>Acidobacteriaceae</taxon>
        <taxon>Silvibacterium</taxon>
    </lineage>
</organism>
<keyword evidence="7" id="KW-1185">Reference proteome</keyword>